<evidence type="ECO:0000256" key="1">
    <source>
        <dbReference type="ARBA" id="ARBA00005854"/>
    </source>
</evidence>
<dbReference type="Pfam" id="PF02826">
    <property type="entry name" value="2-Hacid_dh_C"/>
    <property type="match status" value="1"/>
</dbReference>
<dbReference type="InterPro" id="IPR006139">
    <property type="entry name" value="D-isomer_2_OHA_DH_cat_dom"/>
</dbReference>
<dbReference type="OrthoDB" id="9805416at2"/>
<feature type="domain" description="D-isomer specific 2-hydroxyacid dehydrogenase NAD-binding" evidence="6">
    <location>
        <begin position="110"/>
        <end position="297"/>
    </location>
</feature>
<keyword evidence="8" id="KW-1185">Reference proteome</keyword>
<dbReference type="Pfam" id="PF00389">
    <property type="entry name" value="2-Hacid_dh"/>
    <property type="match status" value="1"/>
</dbReference>
<dbReference type="InterPro" id="IPR029752">
    <property type="entry name" value="D-isomer_DH_CS1"/>
</dbReference>
<name>A0A220VHB8_9GAMM</name>
<dbReference type="InterPro" id="IPR006140">
    <property type="entry name" value="D-isomer_DH_NAD-bd"/>
</dbReference>
<dbReference type="EMBL" id="CP022356">
    <property type="protein sequence ID" value="ASK79757.1"/>
    <property type="molecule type" value="Genomic_DNA"/>
</dbReference>
<reference evidence="7 8" key="1">
    <citation type="journal article" date="2016" name="Int. J. Syst. Evol. Microbiol.">
        <title>Paraphotobacterium marinum gen. nov., sp. nov., a member of the family Vibrionaceae, isolated from surface seawater.</title>
        <authorList>
            <person name="Huang Z."/>
            <person name="Dong C."/>
            <person name="Shao Z."/>
        </authorList>
    </citation>
    <scope>NUCLEOTIDE SEQUENCE [LARGE SCALE GENOMIC DNA]</scope>
    <source>
        <strain evidence="7 8">NSCS20N07D</strain>
    </source>
</reference>
<dbReference type="Gene3D" id="3.40.50.720">
    <property type="entry name" value="NAD(P)-binding Rossmann-like Domain"/>
    <property type="match status" value="2"/>
</dbReference>
<accession>A0A220VHB8</accession>
<sequence>MKILFFSSHEYDKKSFISVNQNFNFTLDFVEFRLEPKTAALAQGYDAVCAFVNDDLCKDTLKVLNKIKVKRILLRCAGFNNVDLDYAQKEKLLIYRVPEYSPYAVAEHAVGLLMCLNRKIHKSYNRVREGNFSLNALEGMDLFNKTVGIIGGGKIGECFANIMKGFGCKILLFDPKPSESILKVGVKISSLDHVFKKSDIVSLHCPLNEYTKYIINKTSIDKMKKGVILINTSRGGLIKTSDVIHGLKGLKIGALGIDVYEEEESIFFKDHKGDIIQDDVFERLMIFPNVLITGHQAFLTHEALHNISEVTLKNAITEKSINLIY</sequence>
<evidence type="ECO:0000256" key="2">
    <source>
        <dbReference type="ARBA" id="ARBA00023002"/>
    </source>
</evidence>
<dbReference type="AlphaFoldDB" id="A0A220VHB8"/>
<keyword evidence="3" id="KW-0520">NAD</keyword>
<proteinExistence type="inferred from homology"/>
<dbReference type="SUPFAM" id="SSF51735">
    <property type="entry name" value="NAD(P)-binding Rossmann-fold domains"/>
    <property type="match status" value="1"/>
</dbReference>
<dbReference type="Proteomes" id="UP000242175">
    <property type="component" value="Chromosome small"/>
</dbReference>
<dbReference type="InterPro" id="IPR029753">
    <property type="entry name" value="D-isomer_DH_CS"/>
</dbReference>
<organism evidence="7 8">
    <name type="scientific">Paraphotobacterium marinum</name>
    <dbReference type="NCBI Taxonomy" id="1755811"/>
    <lineage>
        <taxon>Bacteria</taxon>
        <taxon>Pseudomonadati</taxon>
        <taxon>Pseudomonadota</taxon>
        <taxon>Gammaproteobacteria</taxon>
        <taxon>Vibrionales</taxon>
        <taxon>Vibrionaceae</taxon>
        <taxon>Paraphotobacterium</taxon>
    </lineage>
</organism>
<protein>
    <submittedName>
        <fullName evidence="7">Hydroxyacid dehydrogenase</fullName>
    </submittedName>
</protein>
<evidence type="ECO:0000256" key="4">
    <source>
        <dbReference type="RuleBase" id="RU003719"/>
    </source>
</evidence>
<gene>
    <name evidence="7" type="ORF">CF386_11995</name>
</gene>
<evidence type="ECO:0000259" key="6">
    <source>
        <dbReference type="Pfam" id="PF02826"/>
    </source>
</evidence>
<dbReference type="PANTHER" id="PTHR43026:SF1">
    <property type="entry name" value="2-HYDROXYACID DEHYDROGENASE HOMOLOG 1-RELATED"/>
    <property type="match status" value="1"/>
</dbReference>
<evidence type="ECO:0000256" key="3">
    <source>
        <dbReference type="ARBA" id="ARBA00023027"/>
    </source>
</evidence>
<dbReference type="KEGG" id="pmai:CF386_11995"/>
<keyword evidence="2 4" id="KW-0560">Oxidoreductase</keyword>
<dbReference type="PROSITE" id="PS00065">
    <property type="entry name" value="D_2_HYDROXYACID_DH_1"/>
    <property type="match status" value="1"/>
</dbReference>
<dbReference type="PROSITE" id="PS00670">
    <property type="entry name" value="D_2_HYDROXYACID_DH_2"/>
    <property type="match status" value="1"/>
</dbReference>
<evidence type="ECO:0000313" key="8">
    <source>
        <dbReference type="Proteomes" id="UP000242175"/>
    </source>
</evidence>
<evidence type="ECO:0000259" key="5">
    <source>
        <dbReference type="Pfam" id="PF00389"/>
    </source>
</evidence>
<evidence type="ECO:0000313" key="7">
    <source>
        <dbReference type="EMBL" id="ASK79757.1"/>
    </source>
</evidence>
<dbReference type="CDD" id="cd12183">
    <property type="entry name" value="LDH_like_2"/>
    <property type="match status" value="1"/>
</dbReference>
<dbReference type="PANTHER" id="PTHR43026">
    <property type="entry name" value="2-HYDROXYACID DEHYDROGENASE HOMOLOG 1-RELATED"/>
    <property type="match status" value="1"/>
</dbReference>
<dbReference type="InterPro" id="IPR058205">
    <property type="entry name" value="D-LDH-like"/>
</dbReference>
<dbReference type="RefSeq" id="WP_089074665.1">
    <property type="nucleotide sequence ID" value="NZ_CBCSAM010000003.1"/>
</dbReference>
<feature type="domain" description="D-isomer specific 2-hydroxyacid dehydrogenase catalytic" evidence="5">
    <location>
        <begin position="4"/>
        <end position="316"/>
    </location>
</feature>
<dbReference type="SUPFAM" id="SSF52283">
    <property type="entry name" value="Formate/glycerate dehydrogenase catalytic domain-like"/>
    <property type="match status" value="1"/>
</dbReference>
<comment type="similarity">
    <text evidence="1 4">Belongs to the D-isomer specific 2-hydroxyacid dehydrogenase family.</text>
</comment>
<dbReference type="GO" id="GO:0016616">
    <property type="term" value="F:oxidoreductase activity, acting on the CH-OH group of donors, NAD or NADP as acceptor"/>
    <property type="evidence" value="ECO:0007669"/>
    <property type="project" value="InterPro"/>
</dbReference>
<dbReference type="InterPro" id="IPR036291">
    <property type="entry name" value="NAD(P)-bd_dom_sf"/>
</dbReference>
<dbReference type="GO" id="GO:0051287">
    <property type="term" value="F:NAD binding"/>
    <property type="evidence" value="ECO:0007669"/>
    <property type="project" value="InterPro"/>
</dbReference>